<evidence type="ECO:0000256" key="2">
    <source>
        <dbReference type="ARBA" id="ARBA00022475"/>
    </source>
</evidence>
<sequence length="432" mass="48989">MDAMNKKNDLHGNGISEEHFTFYLLMLRNVGLSLVSRNNSKIYTLYSAFTVLCAYSFFAAIILDTIRNKQNLQYAMQNVHGCTGIACTLWIHQCLRVQKNKFVKLMVLTSSFTWEDLSGTSADGKTSTMAAMFPRIRKFVKQMVISIIVFHGSYVIIRLTSSEKRELTANSFYLFDVSRSPVYELILLSQLTGFVFYGVMFFDLWGLYATFICIACSQLEKLRAKLLDIRQKDDVAEEDSGAETDQEEEEEEQGLVQTSQRVFLHMQKQLNDCIRHHQQIIRFMNAMEDTLNPVLLGLFFIAMTSICLSAFSIVMNLGDAMPIIQSAVICGAMMFLLFAFCRLGEELTHHATSIGDAVWNSNWVGTPVSFQGCLILITATANKKFCLTAGKFVSVSNNTMVNIFNQTMSFFMFLLKMKDRPNLDQHQESTAT</sequence>
<keyword evidence="8 10" id="KW-0675">Receptor</keyword>
<feature type="region of interest" description="Disordered" evidence="11">
    <location>
        <begin position="237"/>
        <end position="256"/>
    </location>
</feature>
<evidence type="ECO:0000313" key="12">
    <source>
        <dbReference type="EMBL" id="KDR06657.1"/>
    </source>
</evidence>
<proteinExistence type="inferred from homology"/>
<name>A0A067QFS6_ZOONE</name>
<reference evidence="12 13" key="1">
    <citation type="journal article" date="2014" name="Nat. Commun.">
        <title>Molecular traces of alternative social organization in a termite genome.</title>
        <authorList>
            <person name="Terrapon N."/>
            <person name="Li C."/>
            <person name="Robertson H.M."/>
            <person name="Ji L."/>
            <person name="Meng X."/>
            <person name="Booth W."/>
            <person name="Chen Z."/>
            <person name="Childers C.P."/>
            <person name="Glastad K.M."/>
            <person name="Gokhale K."/>
            <person name="Gowin J."/>
            <person name="Gronenberg W."/>
            <person name="Hermansen R.A."/>
            <person name="Hu H."/>
            <person name="Hunt B.G."/>
            <person name="Huylmans A.K."/>
            <person name="Khalil S.M."/>
            <person name="Mitchell R.D."/>
            <person name="Munoz-Torres M.C."/>
            <person name="Mustard J.A."/>
            <person name="Pan H."/>
            <person name="Reese J.T."/>
            <person name="Scharf M.E."/>
            <person name="Sun F."/>
            <person name="Vogel H."/>
            <person name="Xiao J."/>
            <person name="Yang W."/>
            <person name="Yang Z."/>
            <person name="Yang Z."/>
            <person name="Zhou J."/>
            <person name="Zhu J."/>
            <person name="Brent C.S."/>
            <person name="Elsik C.G."/>
            <person name="Goodisman M.A."/>
            <person name="Liberles D.A."/>
            <person name="Roe R.M."/>
            <person name="Vargo E.L."/>
            <person name="Vilcinskas A."/>
            <person name="Wang J."/>
            <person name="Bornberg-Bauer E."/>
            <person name="Korb J."/>
            <person name="Zhang G."/>
            <person name="Liebig J."/>
        </authorList>
    </citation>
    <scope>NUCLEOTIDE SEQUENCE [LARGE SCALE GENOMIC DNA]</scope>
    <source>
        <tissue evidence="12">Whole organism</tissue>
    </source>
</reference>
<evidence type="ECO:0000256" key="3">
    <source>
        <dbReference type="ARBA" id="ARBA00022606"/>
    </source>
</evidence>
<feature type="transmembrane region" description="Helical" evidence="10">
    <location>
        <begin position="139"/>
        <end position="157"/>
    </location>
</feature>
<dbReference type="Proteomes" id="UP000027135">
    <property type="component" value="Unassembled WGS sequence"/>
</dbReference>
<feature type="transmembrane region" description="Helical" evidence="10">
    <location>
        <begin position="323"/>
        <end position="341"/>
    </location>
</feature>
<keyword evidence="7 10" id="KW-0472">Membrane</keyword>
<comment type="caution">
    <text evidence="10">Lacks conserved residue(s) required for the propagation of feature annotation.</text>
</comment>
<dbReference type="GO" id="GO:0005549">
    <property type="term" value="F:odorant binding"/>
    <property type="evidence" value="ECO:0007669"/>
    <property type="project" value="InterPro"/>
</dbReference>
<dbReference type="FunCoup" id="A0A067QFS6">
    <property type="interactions" value="98"/>
</dbReference>
<keyword evidence="13" id="KW-1185">Reference proteome</keyword>
<dbReference type="InParanoid" id="A0A067QFS6"/>
<keyword evidence="3 10" id="KW-0716">Sensory transduction</keyword>
<dbReference type="InterPro" id="IPR004117">
    <property type="entry name" value="7tm6_olfct_rcpt"/>
</dbReference>
<keyword evidence="4 10" id="KW-0812">Transmembrane</keyword>
<keyword evidence="9 10" id="KW-0807">Transducer</keyword>
<dbReference type="GO" id="GO:0004984">
    <property type="term" value="F:olfactory receptor activity"/>
    <property type="evidence" value="ECO:0007669"/>
    <property type="project" value="InterPro"/>
</dbReference>
<gene>
    <name evidence="12" type="ORF">L798_03927</name>
</gene>
<feature type="transmembrane region" description="Helical" evidence="10">
    <location>
        <begin position="294"/>
        <end position="317"/>
    </location>
</feature>
<evidence type="ECO:0000256" key="8">
    <source>
        <dbReference type="ARBA" id="ARBA00023170"/>
    </source>
</evidence>
<protein>
    <recommendedName>
        <fullName evidence="10">Odorant receptor</fullName>
    </recommendedName>
</protein>
<evidence type="ECO:0000256" key="4">
    <source>
        <dbReference type="ARBA" id="ARBA00022692"/>
    </source>
</evidence>
<feature type="transmembrane region" description="Helical" evidence="10">
    <location>
        <begin position="42"/>
        <end position="63"/>
    </location>
</feature>
<dbReference type="PANTHER" id="PTHR21137">
    <property type="entry name" value="ODORANT RECEPTOR"/>
    <property type="match status" value="1"/>
</dbReference>
<dbReference type="EMBL" id="KK853567">
    <property type="protein sequence ID" value="KDR06657.1"/>
    <property type="molecule type" value="Genomic_DNA"/>
</dbReference>
<evidence type="ECO:0000313" key="13">
    <source>
        <dbReference type="Proteomes" id="UP000027135"/>
    </source>
</evidence>
<keyword evidence="6 10" id="KW-1133">Transmembrane helix</keyword>
<organism evidence="12 13">
    <name type="scientific">Zootermopsis nevadensis</name>
    <name type="common">Dampwood termite</name>
    <dbReference type="NCBI Taxonomy" id="136037"/>
    <lineage>
        <taxon>Eukaryota</taxon>
        <taxon>Metazoa</taxon>
        <taxon>Ecdysozoa</taxon>
        <taxon>Arthropoda</taxon>
        <taxon>Hexapoda</taxon>
        <taxon>Insecta</taxon>
        <taxon>Pterygota</taxon>
        <taxon>Neoptera</taxon>
        <taxon>Polyneoptera</taxon>
        <taxon>Dictyoptera</taxon>
        <taxon>Blattodea</taxon>
        <taxon>Blattoidea</taxon>
        <taxon>Termitoidae</taxon>
        <taxon>Termopsidae</taxon>
        <taxon>Zootermopsis</taxon>
    </lineage>
</organism>
<feature type="compositionally biased region" description="Acidic residues" evidence="11">
    <location>
        <begin position="237"/>
        <end position="253"/>
    </location>
</feature>
<dbReference type="eggNOG" id="ENOG502STYH">
    <property type="taxonomic scope" value="Eukaryota"/>
</dbReference>
<evidence type="ECO:0000256" key="5">
    <source>
        <dbReference type="ARBA" id="ARBA00022725"/>
    </source>
</evidence>
<keyword evidence="2" id="KW-1003">Cell membrane</keyword>
<dbReference type="AlphaFoldDB" id="A0A067QFS6"/>
<evidence type="ECO:0000256" key="9">
    <source>
        <dbReference type="ARBA" id="ARBA00023224"/>
    </source>
</evidence>
<dbReference type="GO" id="GO:0007165">
    <property type="term" value="P:signal transduction"/>
    <property type="evidence" value="ECO:0007669"/>
    <property type="project" value="UniProtKB-KW"/>
</dbReference>
<comment type="subcellular location">
    <subcellularLocation>
        <location evidence="1 10">Cell membrane</location>
        <topology evidence="1 10">Multi-pass membrane protein</topology>
    </subcellularLocation>
</comment>
<accession>A0A067QFS6</accession>
<comment type="similarity">
    <text evidence="10">Belongs to the insect chemoreceptor superfamily. Heteromeric odorant receptor channel (TC 1.A.69) family.</text>
</comment>
<evidence type="ECO:0000256" key="11">
    <source>
        <dbReference type="SAM" id="MobiDB-lite"/>
    </source>
</evidence>
<evidence type="ECO:0000256" key="7">
    <source>
        <dbReference type="ARBA" id="ARBA00023136"/>
    </source>
</evidence>
<dbReference type="Pfam" id="PF02949">
    <property type="entry name" value="7tm_6"/>
    <property type="match status" value="1"/>
</dbReference>
<evidence type="ECO:0000256" key="1">
    <source>
        <dbReference type="ARBA" id="ARBA00004651"/>
    </source>
</evidence>
<dbReference type="PANTHER" id="PTHR21137:SF35">
    <property type="entry name" value="ODORANT RECEPTOR 19A-RELATED"/>
    <property type="match status" value="1"/>
</dbReference>
<evidence type="ECO:0000256" key="10">
    <source>
        <dbReference type="RuleBase" id="RU351113"/>
    </source>
</evidence>
<feature type="transmembrane region" description="Helical" evidence="10">
    <location>
        <begin position="194"/>
        <end position="216"/>
    </location>
</feature>
<keyword evidence="5 10" id="KW-0552">Olfaction</keyword>
<dbReference type="GO" id="GO:0005886">
    <property type="term" value="C:plasma membrane"/>
    <property type="evidence" value="ECO:0007669"/>
    <property type="project" value="UniProtKB-SubCell"/>
</dbReference>
<evidence type="ECO:0000256" key="6">
    <source>
        <dbReference type="ARBA" id="ARBA00022989"/>
    </source>
</evidence>